<evidence type="ECO:0000313" key="1">
    <source>
        <dbReference type="EMBL" id="GME84356.1"/>
    </source>
</evidence>
<sequence length="165" mass="18158">MITNDLVASSHSSFKSNNPGFSFSFGSNTDPNNKAQNAYSTPPMSPKTQSPTSTTNDVQLAAPIEFKKYYPSVFEDADAPIDEIQDKLFRCFDADATIKKTSKLSDHPFVSPTSSPYASLSPSPSCSDDESDEFSSNRRRSVVYRVTAPTRVSLNLDDVFKVSYN</sequence>
<dbReference type="Proteomes" id="UP001165064">
    <property type="component" value="Unassembled WGS sequence"/>
</dbReference>
<organism evidence="1 2">
    <name type="scientific">Ambrosiozyma monospora</name>
    <name type="common">Yeast</name>
    <name type="synonym">Endomycopsis monosporus</name>
    <dbReference type="NCBI Taxonomy" id="43982"/>
    <lineage>
        <taxon>Eukaryota</taxon>
        <taxon>Fungi</taxon>
        <taxon>Dikarya</taxon>
        <taxon>Ascomycota</taxon>
        <taxon>Saccharomycotina</taxon>
        <taxon>Pichiomycetes</taxon>
        <taxon>Pichiales</taxon>
        <taxon>Pichiaceae</taxon>
        <taxon>Ambrosiozyma</taxon>
    </lineage>
</organism>
<comment type="caution">
    <text evidence="1">The sequence shown here is derived from an EMBL/GenBank/DDBJ whole genome shotgun (WGS) entry which is preliminary data.</text>
</comment>
<keyword evidence="2" id="KW-1185">Reference proteome</keyword>
<accession>A0ACB5T9Q6</accession>
<gene>
    <name evidence="1" type="ORF">Amon02_000678100</name>
</gene>
<protein>
    <submittedName>
        <fullName evidence="1">Unnamed protein product</fullName>
    </submittedName>
</protein>
<name>A0ACB5T9Q6_AMBMO</name>
<evidence type="ECO:0000313" key="2">
    <source>
        <dbReference type="Proteomes" id="UP001165064"/>
    </source>
</evidence>
<proteinExistence type="predicted"/>
<dbReference type="EMBL" id="BSXS01005429">
    <property type="protein sequence ID" value="GME84356.1"/>
    <property type="molecule type" value="Genomic_DNA"/>
</dbReference>
<reference evidence="1" key="1">
    <citation type="submission" date="2023-04" db="EMBL/GenBank/DDBJ databases">
        <title>Ambrosiozyma monospora NBRC 10751.</title>
        <authorList>
            <person name="Ichikawa N."/>
            <person name="Sato H."/>
            <person name="Tonouchi N."/>
        </authorList>
    </citation>
    <scope>NUCLEOTIDE SEQUENCE</scope>
    <source>
        <strain evidence="1">NBRC 10751</strain>
    </source>
</reference>